<dbReference type="EnsemblProtists" id="EOD27884">
    <property type="protein sequence ID" value="EOD27884"/>
    <property type="gene ID" value="EMIHUDRAFT_204912"/>
</dbReference>
<reference evidence="3" key="1">
    <citation type="journal article" date="2013" name="Nature">
        <title>Pan genome of the phytoplankton Emiliania underpins its global distribution.</title>
        <authorList>
            <person name="Read B.A."/>
            <person name="Kegel J."/>
            <person name="Klute M.J."/>
            <person name="Kuo A."/>
            <person name="Lefebvre S.C."/>
            <person name="Maumus F."/>
            <person name="Mayer C."/>
            <person name="Miller J."/>
            <person name="Monier A."/>
            <person name="Salamov A."/>
            <person name="Young J."/>
            <person name="Aguilar M."/>
            <person name="Claverie J.M."/>
            <person name="Frickenhaus S."/>
            <person name="Gonzalez K."/>
            <person name="Herman E.K."/>
            <person name="Lin Y.C."/>
            <person name="Napier J."/>
            <person name="Ogata H."/>
            <person name="Sarno A.F."/>
            <person name="Shmutz J."/>
            <person name="Schroeder D."/>
            <person name="de Vargas C."/>
            <person name="Verret F."/>
            <person name="von Dassow P."/>
            <person name="Valentin K."/>
            <person name="Van de Peer Y."/>
            <person name="Wheeler G."/>
            <person name="Dacks J.B."/>
            <person name="Delwiche C.F."/>
            <person name="Dyhrman S.T."/>
            <person name="Glockner G."/>
            <person name="John U."/>
            <person name="Richards T."/>
            <person name="Worden A.Z."/>
            <person name="Zhang X."/>
            <person name="Grigoriev I.V."/>
            <person name="Allen A.E."/>
            <person name="Bidle K."/>
            <person name="Borodovsky M."/>
            <person name="Bowler C."/>
            <person name="Brownlee C."/>
            <person name="Cock J.M."/>
            <person name="Elias M."/>
            <person name="Gladyshev V.N."/>
            <person name="Groth M."/>
            <person name="Guda C."/>
            <person name="Hadaegh A."/>
            <person name="Iglesias-Rodriguez M.D."/>
            <person name="Jenkins J."/>
            <person name="Jones B.M."/>
            <person name="Lawson T."/>
            <person name="Leese F."/>
            <person name="Lindquist E."/>
            <person name="Lobanov A."/>
            <person name="Lomsadze A."/>
            <person name="Malik S.B."/>
            <person name="Marsh M.E."/>
            <person name="Mackinder L."/>
            <person name="Mock T."/>
            <person name="Mueller-Roeber B."/>
            <person name="Pagarete A."/>
            <person name="Parker M."/>
            <person name="Probert I."/>
            <person name="Quesneville H."/>
            <person name="Raines C."/>
            <person name="Rensing S.A."/>
            <person name="Riano-Pachon D.M."/>
            <person name="Richier S."/>
            <person name="Rokitta S."/>
            <person name="Shiraiwa Y."/>
            <person name="Soanes D.M."/>
            <person name="van der Giezen M."/>
            <person name="Wahlund T.M."/>
            <person name="Williams B."/>
            <person name="Wilson W."/>
            <person name="Wolfe G."/>
            <person name="Wurch L.L."/>
        </authorList>
    </citation>
    <scope>NUCLEOTIDE SEQUENCE</scope>
</reference>
<accession>A0A0D3JWJ9</accession>
<dbReference type="Proteomes" id="UP000013827">
    <property type="component" value="Unassembled WGS sequence"/>
</dbReference>
<keyword evidence="3" id="KW-1185">Reference proteome</keyword>
<dbReference type="GeneID" id="17257226"/>
<evidence type="ECO:0000313" key="2">
    <source>
        <dbReference type="EnsemblProtists" id="EOD27884"/>
    </source>
</evidence>
<keyword evidence="1" id="KW-0732">Signal</keyword>
<protein>
    <submittedName>
        <fullName evidence="2">Uncharacterized protein</fullName>
    </submittedName>
</protein>
<name>A0A0D3JWJ9_EMIH1</name>
<proteinExistence type="predicted"/>
<dbReference type="RefSeq" id="XP_005763530.1">
    <property type="nucleotide sequence ID" value="XM_005763473.1"/>
</dbReference>
<dbReference type="RefSeq" id="XP_005780313.1">
    <property type="nucleotide sequence ID" value="XM_005780256.1"/>
</dbReference>
<dbReference type="EnsemblProtists" id="EOD11101">
    <property type="protein sequence ID" value="EOD11101"/>
    <property type="gene ID" value="EMIHUDRAFT_214914"/>
</dbReference>
<dbReference type="KEGG" id="ehx:EMIHUDRAFT_204912"/>
<sequence length="142" mass="14254">MLFSFAVFSAALLHSGRPSSPACLARSTRAPAARASAAPLLESCTAAGPVGVLAPEAAQQSVEDAAAALEGASAVPAQARVPLAGVCVSAMTRQSHPHQTVHLAHQNRASVAGTYDLLYSAAKGGSNGKIGPFVGQAPREGR</sequence>
<feature type="chain" id="PRO_5044053604" evidence="1">
    <location>
        <begin position="19"/>
        <end position="142"/>
    </location>
</feature>
<organism evidence="2 3">
    <name type="scientific">Emiliania huxleyi (strain CCMP1516)</name>
    <dbReference type="NCBI Taxonomy" id="280463"/>
    <lineage>
        <taxon>Eukaryota</taxon>
        <taxon>Haptista</taxon>
        <taxon>Haptophyta</taxon>
        <taxon>Prymnesiophyceae</taxon>
        <taxon>Isochrysidales</taxon>
        <taxon>Noelaerhabdaceae</taxon>
        <taxon>Emiliania</taxon>
    </lineage>
</organism>
<dbReference type="KEGG" id="ehx:EMIHUDRAFT_214914"/>
<dbReference type="HOGENOM" id="CLU_1819442_0_0_1"/>
<evidence type="ECO:0000313" key="3">
    <source>
        <dbReference type="Proteomes" id="UP000013827"/>
    </source>
</evidence>
<dbReference type="GeneID" id="17273430"/>
<feature type="signal peptide" evidence="1">
    <location>
        <begin position="1"/>
        <end position="18"/>
    </location>
</feature>
<dbReference type="AlphaFoldDB" id="A0A0D3JWJ9"/>
<dbReference type="PaxDb" id="2903-EOD11101"/>
<evidence type="ECO:0000256" key="1">
    <source>
        <dbReference type="SAM" id="SignalP"/>
    </source>
</evidence>
<reference evidence="2" key="2">
    <citation type="submission" date="2024-10" db="UniProtKB">
        <authorList>
            <consortium name="EnsemblProtists"/>
        </authorList>
    </citation>
    <scope>IDENTIFICATION</scope>
</reference>